<keyword evidence="3" id="KW-0457">Lysine biosynthesis</keyword>
<dbReference type="FunFam" id="1.10.1870.10:FF:000002">
    <property type="entry name" value="Saccharopine dehydrogenase Lys9"/>
    <property type="match status" value="1"/>
</dbReference>
<dbReference type="AlphaFoldDB" id="A0A9P8QSQ8"/>
<name>A0A9P8QSQ8_9HYPO</name>
<feature type="domain" description="Saccharopine dehydrogenase-like C-terminal" evidence="5">
    <location>
        <begin position="143"/>
        <end position="421"/>
    </location>
</feature>
<evidence type="ECO:0000313" key="6">
    <source>
        <dbReference type="EMBL" id="KAH6610681.1"/>
    </source>
</evidence>
<evidence type="ECO:0000259" key="5">
    <source>
        <dbReference type="Pfam" id="PF16653"/>
    </source>
</evidence>
<keyword evidence="1" id="KW-0521">NADP</keyword>
<dbReference type="InterPro" id="IPR005097">
    <property type="entry name" value="Sacchrp_dh_NADP-bd"/>
</dbReference>
<dbReference type="Pfam" id="PF03435">
    <property type="entry name" value="Sacchrp_dh_NADP"/>
    <property type="match status" value="1"/>
</dbReference>
<gene>
    <name evidence="6" type="ORF">Trco_000701</name>
</gene>
<accession>A0A9P8QSQ8</accession>
<protein>
    <submittedName>
        <fullName evidence="6">Apo Saccharopine reductase</fullName>
    </submittedName>
</protein>
<dbReference type="Gene3D" id="1.10.1870.10">
    <property type="entry name" value="Domain 3, Saccharopine reductase"/>
    <property type="match status" value="1"/>
</dbReference>
<sequence>MASQRVLLLGSGFVAKPTLDILAESGIEVTVACRNIGHAVKLSEGVKLAKPISLDVTNDQALDAAVAQHDLIISLIPYTFHAAVIKSAIRHKKHVVTTSYISPSMLELDQQAKDAGITVMNEIGASLCASLFSFEKHLTVSQLDPGIDHLYAVSVIERVHQAGGKIKSFVSYCGGLTAPEDDSLTFYAVRPRGVLLALRNAASFYEGGEVVKVAGPDLMSAAKPYHIYPGFALVAYPNRDSTPYKERYNIPEAETIIRGTLRYQGFPEFVNVLVDIGLLSDEEQSFLREPIPWREATQKILGAASASEADLLEAISAKPSVRGRDDKERLLSGLRWLGILSDSAITPNGNPLDTLCALLEEKMSFEQGERDFVLLQHRFEIENKDGTREVMTSTLTEYGAPYGSSGPSAMSRLVGIPCAVGKCIRPTVFSLMALTQCTTAAKLVLDGTIGDRGIIAPLSGNINGPLMRELREKYGIECREKVVL</sequence>
<evidence type="ECO:0000259" key="4">
    <source>
        <dbReference type="Pfam" id="PF03435"/>
    </source>
</evidence>
<reference evidence="6" key="1">
    <citation type="submission" date="2021-08" db="EMBL/GenBank/DDBJ databases">
        <title>Chromosome-Level Trichoderma cornu-damae using Hi-C Data.</title>
        <authorList>
            <person name="Kim C.S."/>
        </authorList>
    </citation>
    <scope>NUCLEOTIDE SEQUENCE</scope>
    <source>
        <strain evidence="6">KA19-0412C</strain>
    </source>
</reference>
<dbReference type="GO" id="GO:0005737">
    <property type="term" value="C:cytoplasm"/>
    <property type="evidence" value="ECO:0007669"/>
    <property type="project" value="TreeGrafter"/>
</dbReference>
<keyword evidence="3" id="KW-0028">Amino-acid biosynthesis</keyword>
<dbReference type="InterPro" id="IPR051168">
    <property type="entry name" value="AASS"/>
</dbReference>
<dbReference type="PANTHER" id="PTHR11133">
    <property type="entry name" value="SACCHAROPINE DEHYDROGENASE"/>
    <property type="match status" value="1"/>
</dbReference>
<dbReference type="InterPro" id="IPR032095">
    <property type="entry name" value="Sacchrp_dh-like_C"/>
</dbReference>
<feature type="domain" description="Saccharopine dehydrogenase NADP binding" evidence="4">
    <location>
        <begin position="6"/>
        <end position="120"/>
    </location>
</feature>
<organism evidence="6 7">
    <name type="scientific">Trichoderma cornu-damae</name>
    <dbReference type="NCBI Taxonomy" id="654480"/>
    <lineage>
        <taxon>Eukaryota</taxon>
        <taxon>Fungi</taxon>
        <taxon>Dikarya</taxon>
        <taxon>Ascomycota</taxon>
        <taxon>Pezizomycotina</taxon>
        <taxon>Sordariomycetes</taxon>
        <taxon>Hypocreomycetidae</taxon>
        <taxon>Hypocreales</taxon>
        <taxon>Hypocreaceae</taxon>
        <taxon>Trichoderma</taxon>
    </lineage>
</organism>
<keyword evidence="2" id="KW-0560">Oxidoreductase</keyword>
<dbReference type="Gene3D" id="3.40.50.720">
    <property type="entry name" value="NAD(P)-binding Rossmann-like Domain"/>
    <property type="match status" value="2"/>
</dbReference>
<dbReference type="SUPFAM" id="SSF55347">
    <property type="entry name" value="Glyceraldehyde-3-phosphate dehydrogenase-like, C-terminal domain"/>
    <property type="match status" value="1"/>
</dbReference>
<dbReference type="OrthoDB" id="10059875at2759"/>
<evidence type="ECO:0000256" key="1">
    <source>
        <dbReference type="ARBA" id="ARBA00022857"/>
    </source>
</evidence>
<keyword evidence="7" id="KW-1185">Reference proteome</keyword>
<dbReference type="Proteomes" id="UP000827724">
    <property type="component" value="Unassembled WGS sequence"/>
</dbReference>
<dbReference type="GO" id="GO:0004753">
    <property type="term" value="F:saccharopine dehydrogenase activity"/>
    <property type="evidence" value="ECO:0007669"/>
    <property type="project" value="TreeGrafter"/>
</dbReference>
<evidence type="ECO:0000313" key="7">
    <source>
        <dbReference type="Proteomes" id="UP000827724"/>
    </source>
</evidence>
<dbReference type="Gene3D" id="3.30.360.10">
    <property type="entry name" value="Dihydrodipicolinate Reductase, domain 2"/>
    <property type="match status" value="1"/>
</dbReference>
<dbReference type="SUPFAM" id="SSF51735">
    <property type="entry name" value="NAD(P)-binding Rossmann-fold domains"/>
    <property type="match status" value="1"/>
</dbReference>
<dbReference type="FunFam" id="3.40.50.720:FF:000072">
    <property type="entry name" value="Saccharopine dehydrogenase [NADP(+), L-glutamate-forming]"/>
    <property type="match status" value="1"/>
</dbReference>
<proteinExistence type="predicted"/>
<dbReference type="PANTHER" id="PTHR11133:SF22">
    <property type="entry name" value="ALPHA-AMINOADIPIC SEMIALDEHYDE SYNTHASE, MITOCHONDRIAL"/>
    <property type="match status" value="1"/>
</dbReference>
<evidence type="ECO:0000256" key="3">
    <source>
        <dbReference type="ARBA" id="ARBA00023154"/>
    </source>
</evidence>
<dbReference type="EMBL" id="JAIWOZ010000001">
    <property type="protein sequence ID" value="KAH6610681.1"/>
    <property type="molecule type" value="Genomic_DNA"/>
</dbReference>
<comment type="caution">
    <text evidence="6">The sequence shown here is derived from an EMBL/GenBank/DDBJ whole genome shotgun (WGS) entry which is preliminary data.</text>
</comment>
<dbReference type="GO" id="GO:0019878">
    <property type="term" value="P:lysine biosynthetic process via aminoadipic acid"/>
    <property type="evidence" value="ECO:0007669"/>
    <property type="project" value="TreeGrafter"/>
</dbReference>
<evidence type="ECO:0000256" key="2">
    <source>
        <dbReference type="ARBA" id="ARBA00023002"/>
    </source>
</evidence>
<dbReference type="Pfam" id="PF16653">
    <property type="entry name" value="Sacchrp_dh_C"/>
    <property type="match status" value="1"/>
</dbReference>
<dbReference type="InterPro" id="IPR036291">
    <property type="entry name" value="NAD(P)-bd_dom_sf"/>
</dbReference>